<name>A0A0A1U858_ENTIV</name>
<keyword evidence="15 16" id="KW-0469">Meiosis</keyword>
<feature type="domain" description="Mre11 DNA-binding" evidence="19">
    <location>
        <begin position="284"/>
        <end position="452"/>
    </location>
</feature>
<dbReference type="GO" id="GO:0000724">
    <property type="term" value="P:double-strand break repair via homologous recombination"/>
    <property type="evidence" value="ECO:0007669"/>
    <property type="project" value="TreeGrafter"/>
</dbReference>
<feature type="region of interest" description="Disordered" evidence="18">
    <location>
        <begin position="521"/>
        <end position="582"/>
    </location>
</feature>
<evidence type="ECO:0000256" key="7">
    <source>
        <dbReference type="ARBA" id="ARBA00022723"/>
    </source>
</evidence>
<feature type="compositionally biased region" description="Basic residues" evidence="18">
    <location>
        <begin position="531"/>
        <end position="545"/>
    </location>
</feature>
<evidence type="ECO:0000256" key="13">
    <source>
        <dbReference type="ARBA" id="ARBA00023211"/>
    </source>
</evidence>
<comment type="function">
    <text evidence="16">Core component of the MRN complex, which plays a central role in double-strand break (DSB) repair, DNA recombination, maintenance of telomere integrity and meiosis. The MRN complex is involved in the repair of DNA double-strand breaks (DSBs) via homologous recombination (HR), an error-free mechanism which primarily occurs during S and G2 phases. The complex (1) mediates the end resection of damaged DNA, which generates proper single-stranded DNA, a key initial steps in HR, and is (2) required for the recruitment of other repair factors and efficient activation of ATM and ATR upon DNA damage. Within the MRN complex, MRE11 possesses both single-strand endonuclease activity and double-strand-specific 3'-5' exonuclease activity. MRE11 first endonucleolytically cleaves the 5' strand at DNA DSB ends to prevent non-homologous end joining (NHEJ) and licence HR. It then generates a single-stranded DNA gap via 3' to 5' exonucleolytic degradation, which is required for single-strand invasion and recombination.</text>
</comment>
<proteinExistence type="inferred from homology"/>
<dbReference type="GO" id="GO:0000723">
    <property type="term" value="P:telomere maintenance"/>
    <property type="evidence" value="ECO:0007669"/>
    <property type="project" value="TreeGrafter"/>
</dbReference>
<feature type="active site" description="Proton donor" evidence="17">
    <location>
        <position position="118"/>
    </location>
</feature>
<dbReference type="GO" id="GO:0035861">
    <property type="term" value="C:site of double-strand break"/>
    <property type="evidence" value="ECO:0007669"/>
    <property type="project" value="TreeGrafter"/>
</dbReference>
<dbReference type="InterPro" id="IPR004843">
    <property type="entry name" value="Calcineurin-like_PHP"/>
</dbReference>
<evidence type="ECO:0000256" key="18">
    <source>
        <dbReference type="SAM" id="MobiDB-lite"/>
    </source>
</evidence>
<comment type="similarity">
    <text evidence="4 16">Belongs to the MRE11/RAD32 family.</text>
</comment>
<dbReference type="VEuPathDB" id="AmoebaDB:EIN_267220"/>
<dbReference type="RefSeq" id="XP_004257787.1">
    <property type="nucleotide sequence ID" value="XM_004257739.1"/>
</dbReference>
<evidence type="ECO:0000259" key="19">
    <source>
        <dbReference type="SMART" id="SM01347"/>
    </source>
</evidence>
<comment type="cofactor">
    <cofactor evidence="1 16">
        <name>Mn(2+)</name>
        <dbReference type="ChEBI" id="CHEBI:29035"/>
    </cofactor>
</comment>
<keyword evidence="13 16" id="KW-0464">Manganese</keyword>
<dbReference type="InterPro" id="IPR041796">
    <property type="entry name" value="Mre11_N"/>
</dbReference>
<evidence type="ECO:0000256" key="12">
    <source>
        <dbReference type="ARBA" id="ARBA00023204"/>
    </source>
</evidence>
<dbReference type="GO" id="GO:0008296">
    <property type="term" value="F:3'-5'-DNA exonuclease activity"/>
    <property type="evidence" value="ECO:0007669"/>
    <property type="project" value="InterPro"/>
</dbReference>
<keyword evidence="11 16" id="KW-0269">Exonuclease</keyword>
<evidence type="ECO:0000256" key="10">
    <source>
        <dbReference type="ARBA" id="ARBA00022801"/>
    </source>
</evidence>
<evidence type="ECO:0000256" key="9">
    <source>
        <dbReference type="ARBA" id="ARBA00022763"/>
    </source>
</evidence>
<dbReference type="CDD" id="cd00840">
    <property type="entry name" value="MPP_Mre11_N"/>
    <property type="match status" value="1"/>
</dbReference>
<dbReference type="OrthoDB" id="30417at2759"/>
<dbReference type="InterPro" id="IPR007281">
    <property type="entry name" value="Mre11_DNA-bd"/>
</dbReference>
<feature type="compositionally biased region" description="Acidic residues" evidence="18">
    <location>
        <begin position="400"/>
        <end position="413"/>
    </location>
</feature>
<keyword evidence="12 16" id="KW-0234">DNA repair</keyword>
<dbReference type="KEGG" id="eiv:EIN_267220"/>
<comment type="subcellular location">
    <subcellularLocation>
        <location evidence="3">Chromosome</location>
    </subcellularLocation>
    <subcellularLocation>
        <location evidence="2 16">Nucleus</location>
    </subcellularLocation>
</comment>
<evidence type="ECO:0000256" key="2">
    <source>
        <dbReference type="ARBA" id="ARBA00004123"/>
    </source>
</evidence>
<dbReference type="Gene3D" id="3.60.21.10">
    <property type="match status" value="1"/>
</dbReference>
<keyword evidence="10 16" id="KW-0378">Hydrolase</keyword>
<evidence type="ECO:0000313" key="20">
    <source>
        <dbReference type="EMBL" id="ELP91016.1"/>
    </source>
</evidence>
<keyword evidence="8 16" id="KW-0255">Endonuclease</keyword>
<evidence type="ECO:0000256" key="5">
    <source>
        <dbReference type="ARBA" id="ARBA00022454"/>
    </source>
</evidence>
<evidence type="ECO:0000256" key="15">
    <source>
        <dbReference type="ARBA" id="ARBA00023254"/>
    </source>
</evidence>
<keyword evidence="9 16" id="KW-0227">DNA damage</keyword>
<dbReference type="GO" id="GO:0000014">
    <property type="term" value="F:single-stranded DNA endodeoxyribonuclease activity"/>
    <property type="evidence" value="ECO:0007669"/>
    <property type="project" value="TreeGrafter"/>
</dbReference>
<keyword evidence="5" id="KW-0158">Chromosome</keyword>
<evidence type="ECO:0000256" key="1">
    <source>
        <dbReference type="ARBA" id="ARBA00001936"/>
    </source>
</evidence>
<dbReference type="OMA" id="QNHTGHT"/>
<evidence type="ECO:0000256" key="6">
    <source>
        <dbReference type="ARBA" id="ARBA00022722"/>
    </source>
</evidence>
<dbReference type="AlphaFoldDB" id="A0A0A1U858"/>
<evidence type="ECO:0000256" key="8">
    <source>
        <dbReference type="ARBA" id="ARBA00022759"/>
    </source>
</evidence>
<keyword evidence="6 16" id="KW-0540">Nuclease</keyword>
<evidence type="ECO:0000256" key="4">
    <source>
        <dbReference type="ARBA" id="ARBA00009028"/>
    </source>
</evidence>
<keyword evidence="14 16" id="KW-0539">Nucleus</keyword>
<evidence type="ECO:0000256" key="14">
    <source>
        <dbReference type="ARBA" id="ARBA00023242"/>
    </source>
</evidence>
<evidence type="ECO:0000313" key="21">
    <source>
        <dbReference type="Proteomes" id="UP000014680"/>
    </source>
</evidence>
<dbReference type="PANTHER" id="PTHR10139">
    <property type="entry name" value="DOUBLE-STRAND BREAK REPAIR PROTEIN MRE11"/>
    <property type="match status" value="1"/>
</dbReference>
<dbReference type="GO" id="GO:0007095">
    <property type="term" value="P:mitotic G2 DNA damage checkpoint signaling"/>
    <property type="evidence" value="ECO:0007669"/>
    <property type="project" value="TreeGrafter"/>
</dbReference>
<dbReference type="InterPro" id="IPR029052">
    <property type="entry name" value="Metallo-depent_PP-like"/>
</dbReference>
<feature type="compositionally biased region" description="Basic and acidic residues" evidence="18">
    <location>
        <begin position="521"/>
        <end position="530"/>
    </location>
</feature>
<accession>A0A0A1U858</accession>
<feature type="region of interest" description="Disordered" evidence="18">
    <location>
        <begin position="389"/>
        <end position="414"/>
    </location>
</feature>
<evidence type="ECO:0000256" key="3">
    <source>
        <dbReference type="ARBA" id="ARBA00004286"/>
    </source>
</evidence>
<dbReference type="Proteomes" id="UP000014680">
    <property type="component" value="Unassembled WGS sequence"/>
</dbReference>
<dbReference type="GO" id="GO:0097552">
    <property type="term" value="P:mitochondrial double-strand break repair via homologous recombination"/>
    <property type="evidence" value="ECO:0007669"/>
    <property type="project" value="TreeGrafter"/>
</dbReference>
<dbReference type="EMBL" id="KB206479">
    <property type="protein sequence ID" value="ELP91016.1"/>
    <property type="molecule type" value="Genomic_DNA"/>
</dbReference>
<dbReference type="Pfam" id="PF00149">
    <property type="entry name" value="Metallophos"/>
    <property type="match status" value="1"/>
</dbReference>
<dbReference type="SUPFAM" id="SSF56300">
    <property type="entry name" value="Metallo-dependent phosphatases"/>
    <property type="match status" value="1"/>
</dbReference>
<sequence>MATRIGLFKILICTDTHLGALEKSESRRDDCYKAFEEILSTARDQDVDFIIHSGDLFDTKNPTKVCLTRTMALLRKYLTGIPKNTYQVGSLSDMEYKDISFDDSRGIKYPMYIIHGNHDEPSGTELIAGLDILQTAGLVNFIGRDDKHTITELNEKFLRLEPIIFVKGDTKIALYGMSYKKGEEMNKIWSSQRVHIEQLDESENVFKVLLVHQDRVLHDSLKIVPEELFKGYFDFVVFGHEHMCQVATGKPWSIQPGSSFPLSICEFESYEKFIAVLQVEGSDYNVERIALRNVRQVFYKVEQIPTELEGSNNLSAVTQYIKDTTQEFFDFIEANNTHPEMAPMARIVFEYTCLECTVNAREIAVLFDKPLLNKGDCVKMKKKAIKREKKRKTAVSDDSQMSEDSDYEEEENSEIAARRKAIEIETYMHKEFEKNKIQSMPIIEIEKIIESIGNGEYEEKTKARPLEVLVNYCLEKAVEESLTDVAVNGRDKKMVDVMSEGMRKVRERAINEDDLNDKRDEILKRKEENPKKRKKTAKKTKKTKKAVMGGDVESEEEVDDNDEEEEVKTVKKKKTKKKVNKKKLLSLLKADDEF</sequence>
<dbReference type="GO" id="GO:0042138">
    <property type="term" value="P:meiotic DNA double-strand break formation"/>
    <property type="evidence" value="ECO:0007669"/>
    <property type="project" value="TreeGrafter"/>
</dbReference>
<evidence type="ECO:0000256" key="11">
    <source>
        <dbReference type="ARBA" id="ARBA00022839"/>
    </source>
</evidence>
<dbReference type="GO" id="GO:0006303">
    <property type="term" value="P:double-strand break repair via nonhomologous end joining"/>
    <property type="evidence" value="ECO:0007669"/>
    <property type="project" value="TreeGrafter"/>
</dbReference>
<keyword evidence="7" id="KW-0479">Metal-binding</keyword>
<dbReference type="GO" id="GO:0030870">
    <property type="term" value="C:Mre11 complex"/>
    <property type="evidence" value="ECO:0007669"/>
    <property type="project" value="UniProtKB-UniRule"/>
</dbReference>
<dbReference type="GO" id="GO:0030145">
    <property type="term" value="F:manganese ion binding"/>
    <property type="evidence" value="ECO:0007669"/>
    <property type="project" value="UniProtKB-UniRule"/>
</dbReference>
<dbReference type="PIRSF" id="PIRSF000882">
    <property type="entry name" value="DSB_repair_MRE11"/>
    <property type="match status" value="1"/>
</dbReference>
<dbReference type="SMART" id="SM01347">
    <property type="entry name" value="Mre11_DNA_bind"/>
    <property type="match status" value="1"/>
</dbReference>
<feature type="compositionally biased region" description="Basic residues" evidence="18">
    <location>
        <begin position="570"/>
        <end position="582"/>
    </location>
</feature>
<dbReference type="GeneID" id="14890116"/>
<organism evidence="20 21">
    <name type="scientific">Entamoeba invadens IP1</name>
    <dbReference type="NCBI Taxonomy" id="370355"/>
    <lineage>
        <taxon>Eukaryota</taxon>
        <taxon>Amoebozoa</taxon>
        <taxon>Evosea</taxon>
        <taxon>Archamoebae</taxon>
        <taxon>Mastigamoebida</taxon>
        <taxon>Entamoebidae</taxon>
        <taxon>Entamoeba</taxon>
    </lineage>
</organism>
<dbReference type="InterPro" id="IPR003701">
    <property type="entry name" value="Mre11"/>
</dbReference>
<keyword evidence="21" id="KW-1185">Reference proteome</keyword>
<gene>
    <name evidence="20" type="ORF">EIN_267220</name>
</gene>
<evidence type="ECO:0000256" key="17">
    <source>
        <dbReference type="PIRSR" id="PIRSR000882-1"/>
    </source>
</evidence>
<feature type="compositionally biased region" description="Acidic residues" evidence="18">
    <location>
        <begin position="552"/>
        <end position="566"/>
    </location>
</feature>
<dbReference type="PANTHER" id="PTHR10139:SF1">
    <property type="entry name" value="DOUBLE-STRAND BREAK REPAIR PROTEIN MRE11"/>
    <property type="match status" value="1"/>
</dbReference>
<protein>
    <recommendedName>
        <fullName evidence="16">Double-strand break repair protein</fullName>
    </recommendedName>
</protein>
<evidence type="ECO:0000256" key="16">
    <source>
        <dbReference type="PIRNR" id="PIRNR000882"/>
    </source>
</evidence>
<reference evidence="20 21" key="1">
    <citation type="submission" date="2012-10" db="EMBL/GenBank/DDBJ databases">
        <authorList>
            <person name="Zafar N."/>
            <person name="Inman J."/>
            <person name="Hall N."/>
            <person name="Lorenzi H."/>
            <person name="Caler E."/>
        </authorList>
    </citation>
    <scope>NUCLEOTIDE SEQUENCE [LARGE SCALE GENOMIC DNA]</scope>
    <source>
        <strain evidence="20 21">IP1</strain>
    </source>
</reference>